<dbReference type="OrthoDB" id="432404at2759"/>
<organism evidence="2 3">
    <name type="scientific">Symbiodinium microadriaticum</name>
    <name type="common">Dinoflagellate</name>
    <name type="synonym">Zooxanthella microadriatica</name>
    <dbReference type="NCBI Taxonomy" id="2951"/>
    <lineage>
        <taxon>Eukaryota</taxon>
        <taxon>Sar</taxon>
        <taxon>Alveolata</taxon>
        <taxon>Dinophyceae</taxon>
        <taxon>Suessiales</taxon>
        <taxon>Symbiodiniaceae</taxon>
        <taxon>Symbiodinium</taxon>
    </lineage>
</organism>
<name>A0A1Q8ZJW0_SYMMI</name>
<comment type="caution">
    <text evidence="2">The sequence shown here is derived from an EMBL/GenBank/DDBJ whole genome shotgun (WGS) entry which is preliminary data.</text>
</comment>
<keyword evidence="3" id="KW-1185">Reference proteome</keyword>
<accession>A0A1Q8ZJW0</accession>
<evidence type="ECO:0000256" key="1">
    <source>
        <dbReference type="SAM" id="MobiDB-lite"/>
    </source>
</evidence>
<feature type="non-terminal residue" evidence="2">
    <location>
        <position position="1"/>
    </location>
</feature>
<feature type="non-terminal residue" evidence="2">
    <location>
        <position position="38"/>
    </location>
</feature>
<dbReference type="AlphaFoldDB" id="A0A1Q8ZJW0"/>
<sequence length="38" mass="4039">GERGPKGPVGPRGPAGPDYDGEKKGDEMIDMAKDLLRK</sequence>
<gene>
    <name evidence="2" type="ORF">AK812_SmicGene48942</name>
</gene>
<evidence type="ECO:0000313" key="2">
    <source>
        <dbReference type="EMBL" id="OLP23614.1"/>
    </source>
</evidence>
<dbReference type="Proteomes" id="UP000186817">
    <property type="component" value="Unassembled WGS sequence"/>
</dbReference>
<proteinExistence type="predicted"/>
<dbReference type="OMA" id="FPVWINL"/>
<dbReference type="EMBL" id="LSRX01009329">
    <property type="protein sequence ID" value="OLP23614.1"/>
    <property type="molecule type" value="Genomic_DNA"/>
</dbReference>
<feature type="region of interest" description="Disordered" evidence="1">
    <location>
        <begin position="1"/>
        <end position="26"/>
    </location>
</feature>
<protein>
    <submittedName>
        <fullName evidence="2">Uncharacterized protein</fullName>
    </submittedName>
</protein>
<reference evidence="2 3" key="1">
    <citation type="submission" date="2016-02" db="EMBL/GenBank/DDBJ databases">
        <title>Genome analysis of coral dinoflagellate symbionts highlights evolutionary adaptations to a symbiotic lifestyle.</title>
        <authorList>
            <person name="Aranda M."/>
            <person name="Li Y."/>
            <person name="Liew Y.J."/>
            <person name="Baumgarten S."/>
            <person name="Simakov O."/>
            <person name="Wilson M."/>
            <person name="Piel J."/>
            <person name="Ashoor H."/>
            <person name="Bougouffa S."/>
            <person name="Bajic V.B."/>
            <person name="Ryu T."/>
            <person name="Ravasi T."/>
            <person name="Bayer T."/>
            <person name="Micklem G."/>
            <person name="Kim H."/>
            <person name="Bhak J."/>
            <person name="Lajeunesse T.C."/>
            <person name="Voolstra C.R."/>
        </authorList>
    </citation>
    <scope>NUCLEOTIDE SEQUENCE [LARGE SCALE GENOMIC DNA]</scope>
    <source>
        <strain evidence="2 3">CCMP2467</strain>
    </source>
</reference>
<evidence type="ECO:0000313" key="3">
    <source>
        <dbReference type="Proteomes" id="UP000186817"/>
    </source>
</evidence>